<dbReference type="Pfam" id="PF00144">
    <property type="entry name" value="Beta-lactamase"/>
    <property type="match status" value="1"/>
</dbReference>
<keyword evidence="5" id="KW-1185">Reference proteome</keyword>
<feature type="transmembrane region" description="Helical" evidence="1">
    <location>
        <begin position="562"/>
        <end position="582"/>
    </location>
</feature>
<feature type="transmembrane region" description="Helical" evidence="1">
    <location>
        <begin position="623"/>
        <end position="646"/>
    </location>
</feature>
<dbReference type="Gene3D" id="3.40.710.10">
    <property type="entry name" value="DD-peptidase/beta-lactamase superfamily"/>
    <property type="match status" value="1"/>
</dbReference>
<feature type="transmembrane region" description="Helical" evidence="1">
    <location>
        <begin position="508"/>
        <end position="529"/>
    </location>
</feature>
<gene>
    <name evidence="4" type="ORF">J5A65_00220</name>
</gene>
<feature type="signal peptide" evidence="2">
    <location>
        <begin position="1"/>
        <end position="18"/>
    </location>
</feature>
<dbReference type="SUPFAM" id="SSF56601">
    <property type="entry name" value="beta-lactamase/transpeptidase-like"/>
    <property type="match status" value="1"/>
</dbReference>
<evidence type="ECO:0000256" key="2">
    <source>
        <dbReference type="SAM" id="SignalP"/>
    </source>
</evidence>
<dbReference type="InterPro" id="IPR050491">
    <property type="entry name" value="AmpC-like"/>
</dbReference>
<dbReference type="PROSITE" id="PS51257">
    <property type="entry name" value="PROKAR_LIPOPROTEIN"/>
    <property type="match status" value="1"/>
</dbReference>
<dbReference type="EMBL" id="CP072384">
    <property type="protein sequence ID" value="QUC09542.1"/>
    <property type="molecule type" value="Genomic_DNA"/>
</dbReference>
<feature type="transmembrane region" description="Helical" evidence="1">
    <location>
        <begin position="594"/>
        <end position="611"/>
    </location>
</feature>
<dbReference type="InterPro" id="IPR012338">
    <property type="entry name" value="Beta-lactam/transpept-like"/>
</dbReference>
<keyword evidence="1" id="KW-0472">Membrane</keyword>
<feature type="chain" id="PRO_5046759256" evidence="2">
    <location>
        <begin position="19"/>
        <end position="652"/>
    </location>
</feature>
<sequence length="652" mass="69795">MKRAAALLVVLVIGLLSACSSTPPQRPGPRVAAPQEAHELTKQDVDAWLDGQLPDALQQGEIPGAVVTVVHNGQVLTNRGYGYAATGADGEEPQPVDPERTLFRIGSTSKLATGIAVMQLVEQGKIDLDADISTYVDVKIDRRFPGDITMRNLLTHTAGFERRVRGTFTQEQREPDLEEHILQDPPVQVFAPGTTPAYSNYGISLAGYIVQQVSGEKFEDYLDKHVFEPAGMTSSTFQQPLPAELADRMAHGYQTNGGPAQPFEVVVSSPAGAMTTSGADAARFMLAQLGQSQGSPLLQDSTWQQMQSQASYTEPLGTLAHGDHMGLVYWDLSRNGHRIVGHGGDTPAFRTMLEIYPDDNTGIFISMNAAGKNGAPDTIRKDLMRAFSDRYFPGEQTDAGKAPTAEESQQHATTVAGNYASTRWSYTTFVSAVNGLSSSWTNISALPNGHLLVKSGSATTEYEEIEPWVWREVGGSKRLPVQVEDGKVVRIGIAPAMSIAPVSPAQAALVPVVLASGAVLLLLIIAWPVGGIRRWWTTRQGQAVLGGGPLTWKGHLARAGSLANLAAAVIMASFMMNISPLLQPSPLTIRGIQALSLLGVLAIIPAAMDLIHVIRHKAGVRRIIGASLLLAGLAGLAWVAFAFHLLSLDISY</sequence>
<organism evidence="4 5">
    <name type="scientific">Arachnia rubra</name>
    <dbReference type="NCBI Taxonomy" id="1547448"/>
    <lineage>
        <taxon>Bacteria</taxon>
        <taxon>Bacillati</taxon>
        <taxon>Actinomycetota</taxon>
        <taxon>Actinomycetes</taxon>
        <taxon>Propionibacteriales</taxon>
        <taxon>Propionibacteriaceae</taxon>
        <taxon>Arachnia</taxon>
    </lineage>
</organism>
<dbReference type="PANTHER" id="PTHR46825">
    <property type="entry name" value="D-ALANYL-D-ALANINE-CARBOXYPEPTIDASE/ENDOPEPTIDASE AMPH"/>
    <property type="match status" value="1"/>
</dbReference>
<evidence type="ECO:0000313" key="5">
    <source>
        <dbReference type="Proteomes" id="UP000678513"/>
    </source>
</evidence>
<keyword evidence="1" id="KW-0812">Transmembrane</keyword>
<proteinExistence type="predicted"/>
<name>A0ABX7Y922_9ACTN</name>
<evidence type="ECO:0000256" key="1">
    <source>
        <dbReference type="SAM" id="Phobius"/>
    </source>
</evidence>
<feature type="domain" description="Beta-lactamase-related" evidence="3">
    <location>
        <begin position="56"/>
        <end position="375"/>
    </location>
</feature>
<accession>A0ABX7Y922</accession>
<reference evidence="4 5" key="1">
    <citation type="submission" date="2021-03" db="EMBL/GenBank/DDBJ databases">
        <title>Human Oral Microbial Genomes.</title>
        <authorList>
            <person name="Johnston C.D."/>
            <person name="Chen T."/>
            <person name="Dewhirst F.E."/>
        </authorList>
    </citation>
    <scope>NUCLEOTIDE SEQUENCE [LARGE SCALE GENOMIC DNA]</scope>
    <source>
        <strain evidence="4 5">DSMZ 100122</strain>
    </source>
</reference>
<evidence type="ECO:0000259" key="3">
    <source>
        <dbReference type="Pfam" id="PF00144"/>
    </source>
</evidence>
<dbReference type="PANTHER" id="PTHR46825:SF9">
    <property type="entry name" value="BETA-LACTAMASE-RELATED DOMAIN-CONTAINING PROTEIN"/>
    <property type="match status" value="1"/>
</dbReference>
<evidence type="ECO:0000313" key="4">
    <source>
        <dbReference type="EMBL" id="QUC09542.1"/>
    </source>
</evidence>
<dbReference type="InterPro" id="IPR001466">
    <property type="entry name" value="Beta-lactam-related"/>
</dbReference>
<keyword evidence="2" id="KW-0732">Signal</keyword>
<protein>
    <submittedName>
        <fullName evidence="4">Beta-lactamase family protein</fullName>
    </submittedName>
</protein>
<keyword evidence="1" id="KW-1133">Transmembrane helix</keyword>
<dbReference type="Proteomes" id="UP000678513">
    <property type="component" value="Chromosome"/>
</dbReference>